<gene>
    <name evidence="1" type="ORF">WI372_17245</name>
</gene>
<proteinExistence type="predicted"/>
<protein>
    <submittedName>
        <fullName evidence="1">Uncharacterized protein</fullName>
    </submittedName>
</protein>
<dbReference type="Proteomes" id="UP001484239">
    <property type="component" value="Unassembled WGS sequence"/>
</dbReference>
<name>A0ABU9EGY1_9BACT</name>
<dbReference type="Gene3D" id="3.40.50.300">
    <property type="entry name" value="P-loop containing nucleotide triphosphate hydrolases"/>
    <property type="match status" value="1"/>
</dbReference>
<dbReference type="EMBL" id="JBBHLI010000014">
    <property type="protein sequence ID" value="MEK9502745.1"/>
    <property type="molecule type" value="Genomic_DNA"/>
</dbReference>
<accession>A0ABU9EGY1</accession>
<dbReference type="InterPro" id="IPR027417">
    <property type="entry name" value="P-loop_NTPase"/>
</dbReference>
<reference evidence="1 2" key="1">
    <citation type="submission" date="2024-02" db="EMBL/GenBank/DDBJ databases">
        <title>A novel Gemmatimonadota bacterium.</title>
        <authorList>
            <person name="Du Z.-J."/>
            <person name="Ye Y.-Q."/>
        </authorList>
    </citation>
    <scope>NUCLEOTIDE SEQUENCE [LARGE SCALE GENOMIC DNA]</scope>
    <source>
        <strain evidence="1 2">DH-20</strain>
    </source>
</reference>
<dbReference type="SUPFAM" id="SSF52540">
    <property type="entry name" value="P-loop containing nucleoside triphosphate hydrolases"/>
    <property type="match status" value="1"/>
</dbReference>
<evidence type="ECO:0000313" key="1">
    <source>
        <dbReference type="EMBL" id="MEK9502745.1"/>
    </source>
</evidence>
<comment type="caution">
    <text evidence="1">The sequence shown here is derived from an EMBL/GenBank/DDBJ whole genome shotgun (WGS) entry which is preliminary data.</text>
</comment>
<organism evidence="1 2">
    <name type="scientific">Gaopeijia maritima</name>
    <dbReference type="NCBI Taxonomy" id="3119007"/>
    <lineage>
        <taxon>Bacteria</taxon>
        <taxon>Pseudomonadati</taxon>
        <taxon>Gemmatimonadota</taxon>
        <taxon>Longimicrobiia</taxon>
        <taxon>Gaopeijiales</taxon>
        <taxon>Gaopeijiaceae</taxon>
        <taxon>Gaopeijia</taxon>
    </lineage>
</organism>
<sequence length="231" mass="25373">MDMDVPSESAASAPRTTGFVGLDRLLGGGLAAGHTYGFLDTFGYPSQALFETIADHWIERGAQVLFVGAPSIAQVLERRMKPADRRAERYQNVAGTVVQLDPEVLGWRGLLERLPRLLNDADLVLVDEPMWIPARDEEPVIRDLAGLAERHNRAMLICSSGEFLVSGTPGWVCRDGQQAARFQAIRKGVGTTLVSEDSPLEHEAFWLALARGAEEARIRFELLPGLRVAQV</sequence>
<evidence type="ECO:0000313" key="2">
    <source>
        <dbReference type="Proteomes" id="UP001484239"/>
    </source>
</evidence>
<keyword evidence="2" id="KW-1185">Reference proteome</keyword>
<dbReference type="RefSeq" id="WP_405283663.1">
    <property type="nucleotide sequence ID" value="NZ_CP144380.1"/>
</dbReference>